<accession>A0A433HCH8</accession>
<proteinExistence type="predicted"/>
<protein>
    <submittedName>
        <fullName evidence="1">Uncharacterized protein</fullName>
    </submittedName>
</protein>
<comment type="caution">
    <text evidence="1">The sequence shown here is derived from an EMBL/GenBank/DDBJ whole genome shotgun (WGS) entry which is preliminary data.</text>
</comment>
<dbReference type="EMBL" id="RYZZ01000038">
    <property type="protein sequence ID" value="RUQ25805.1"/>
    <property type="molecule type" value="Genomic_DNA"/>
</dbReference>
<dbReference type="RefSeq" id="WP_126866879.1">
    <property type="nucleotide sequence ID" value="NZ_JAUSTX010000027.1"/>
</dbReference>
<organism evidence="1 2">
    <name type="scientific">Peribacillus cavernae</name>
    <dbReference type="NCBI Taxonomy" id="1674310"/>
    <lineage>
        <taxon>Bacteria</taxon>
        <taxon>Bacillati</taxon>
        <taxon>Bacillota</taxon>
        <taxon>Bacilli</taxon>
        <taxon>Bacillales</taxon>
        <taxon>Bacillaceae</taxon>
        <taxon>Peribacillus</taxon>
    </lineage>
</organism>
<sequence>MEQDEGIFTNKLNEMNYGKLGIISIYLIPSPTESYPMQSVSLPGHWLQQEEPLKSEELFIEQPKE</sequence>
<gene>
    <name evidence="1" type="ORF">ELQ35_19635</name>
</gene>
<dbReference type="Proteomes" id="UP000267430">
    <property type="component" value="Unassembled WGS sequence"/>
</dbReference>
<evidence type="ECO:0000313" key="2">
    <source>
        <dbReference type="Proteomes" id="UP000267430"/>
    </source>
</evidence>
<dbReference type="AlphaFoldDB" id="A0A433HCH8"/>
<keyword evidence="2" id="KW-1185">Reference proteome</keyword>
<reference evidence="1 2" key="1">
    <citation type="submission" date="2018-12" db="EMBL/GenBank/DDBJ databases">
        <title>Bacillus chawlae sp. nov., Bacillus glennii sp. nov., and Bacillus saganii sp. nov. Isolated from the Vehicle Assembly Building at Kennedy Space Center where the Viking Spacecraft were Assembled.</title>
        <authorList>
            <person name="Seuylemezian A."/>
            <person name="Vaishampayan P."/>
        </authorList>
    </citation>
    <scope>NUCLEOTIDE SEQUENCE [LARGE SCALE GENOMIC DNA]</scope>
    <source>
        <strain evidence="1 2">L5</strain>
    </source>
</reference>
<name>A0A433HCH8_9BACI</name>
<evidence type="ECO:0000313" key="1">
    <source>
        <dbReference type="EMBL" id="RUQ25805.1"/>
    </source>
</evidence>